<keyword evidence="4" id="KW-0597">Phosphoprotein</keyword>
<evidence type="ECO:0000256" key="5">
    <source>
        <dbReference type="ARBA" id="ARBA00022679"/>
    </source>
</evidence>
<dbReference type="EMBL" id="CP126114">
    <property type="protein sequence ID" value="WHY85149.1"/>
    <property type="molecule type" value="Genomic_DNA"/>
</dbReference>
<accession>A0AA95MMY9</accession>
<keyword evidence="5" id="KW-0808">Transferase</keyword>
<dbReference type="GO" id="GO:0000155">
    <property type="term" value="F:phosphorelay sensor kinase activity"/>
    <property type="evidence" value="ECO:0007669"/>
    <property type="project" value="InterPro"/>
</dbReference>
<dbReference type="CDD" id="cd00082">
    <property type="entry name" value="HisKA"/>
    <property type="match status" value="1"/>
</dbReference>
<evidence type="ECO:0000256" key="8">
    <source>
        <dbReference type="ARBA" id="ARBA00022840"/>
    </source>
</evidence>
<evidence type="ECO:0000313" key="11">
    <source>
        <dbReference type="EMBL" id="WHY85149.1"/>
    </source>
</evidence>
<dbReference type="Gene3D" id="3.30.565.10">
    <property type="entry name" value="Histidine kinase-like ATPase, C-terminal domain"/>
    <property type="match status" value="1"/>
</dbReference>
<dbReference type="InterPro" id="IPR050736">
    <property type="entry name" value="Sensor_HK_Regulatory"/>
</dbReference>
<evidence type="ECO:0000313" key="12">
    <source>
        <dbReference type="Proteomes" id="UP001178288"/>
    </source>
</evidence>
<evidence type="ECO:0000256" key="1">
    <source>
        <dbReference type="ARBA" id="ARBA00000085"/>
    </source>
</evidence>
<evidence type="ECO:0000256" key="4">
    <source>
        <dbReference type="ARBA" id="ARBA00022553"/>
    </source>
</evidence>
<evidence type="ECO:0000256" key="6">
    <source>
        <dbReference type="ARBA" id="ARBA00022741"/>
    </source>
</evidence>
<gene>
    <name evidence="11" type="ORF">QNH39_21395</name>
</gene>
<dbReference type="Pfam" id="PF02518">
    <property type="entry name" value="HATPase_c"/>
    <property type="match status" value="1"/>
</dbReference>
<evidence type="ECO:0000259" key="10">
    <source>
        <dbReference type="PROSITE" id="PS50109"/>
    </source>
</evidence>
<dbReference type="GO" id="GO:0005524">
    <property type="term" value="F:ATP binding"/>
    <property type="evidence" value="ECO:0007669"/>
    <property type="project" value="UniProtKB-KW"/>
</dbReference>
<keyword evidence="6" id="KW-0547">Nucleotide-binding</keyword>
<organism evidence="11 12">
    <name type="scientific">Neobacillus novalis</name>
    <dbReference type="NCBI Taxonomy" id="220687"/>
    <lineage>
        <taxon>Bacteria</taxon>
        <taxon>Bacillati</taxon>
        <taxon>Bacillota</taxon>
        <taxon>Bacilli</taxon>
        <taxon>Bacillales</taxon>
        <taxon>Bacillaceae</taxon>
        <taxon>Neobacillus</taxon>
    </lineage>
</organism>
<comment type="subcellular location">
    <subcellularLocation>
        <location evidence="2">Cell membrane</location>
        <topology evidence="2">Multi-pass membrane protein</topology>
    </subcellularLocation>
</comment>
<protein>
    <recommendedName>
        <fullName evidence="3">histidine kinase</fullName>
        <ecNumber evidence="3">2.7.13.3</ecNumber>
    </recommendedName>
</protein>
<dbReference type="PRINTS" id="PR00344">
    <property type="entry name" value="BCTRLSENSOR"/>
</dbReference>
<dbReference type="InterPro" id="IPR036097">
    <property type="entry name" value="HisK_dim/P_sf"/>
</dbReference>
<evidence type="ECO:0000256" key="9">
    <source>
        <dbReference type="ARBA" id="ARBA00023012"/>
    </source>
</evidence>
<sequence length="380" mass="43234">MKESEVQFAMMNKGKFNFEEDKDQHARLNAVLKSMSEGIILVDNNKNIVYQNEFVTSHLFRGIGSDSLRTEVDLIAFIQKVSVSKNNKVDELLQSEDITLKLTLEFENQLKYIMLNKFSVYSETGFIGNGYLLRDITKEEEIDQLKSNLITIASHEFKTPITSIRGSVETLMRQDADWEEDFKVELLQGIHEDILHLQDLISVWFDIKKIEMGTMSLNKGYFPISQLISNTLDQLPREIGNKVRYDQSNSSQIPLLYGDKKRLQQVLLNLIMNGLVHNDLPEKQVLLTVEAGPHDVFIHVKDNGIGISKELCKKIFDRFYRVDNSPQRKTGGTGLGLSICLGLMKEHNGDILVESEPGKGSIFTMKLPINEEDLGGIYES</sequence>
<name>A0AA95MMY9_9BACI</name>
<dbReference type="SMART" id="SM00387">
    <property type="entry name" value="HATPase_c"/>
    <property type="match status" value="1"/>
</dbReference>
<feature type="domain" description="Histidine kinase" evidence="10">
    <location>
        <begin position="152"/>
        <end position="371"/>
    </location>
</feature>
<proteinExistence type="predicted"/>
<dbReference type="InterPro" id="IPR003661">
    <property type="entry name" value="HisK_dim/P_dom"/>
</dbReference>
<keyword evidence="7 11" id="KW-0418">Kinase</keyword>
<evidence type="ECO:0000256" key="7">
    <source>
        <dbReference type="ARBA" id="ARBA00022777"/>
    </source>
</evidence>
<dbReference type="InterPro" id="IPR005467">
    <property type="entry name" value="His_kinase_dom"/>
</dbReference>
<dbReference type="PANTHER" id="PTHR43711:SF31">
    <property type="entry name" value="HISTIDINE KINASE"/>
    <property type="match status" value="1"/>
</dbReference>
<dbReference type="InterPro" id="IPR004358">
    <property type="entry name" value="Sig_transdc_His_kin-like_C"/>
</dbReference>
<evidence type="ECO:0000256" key="3">
    <source>
        <dbReference type="ARBA" id="ARBA00012438"/>
    </source>
</evidence>
<dbReference type="EC" id="2.7.13.3" evidence="3"/>
<dbReference type="CDD" id="cd00075">
    <property type="entry name" value="HATPase"/>
    <property type="match status" value="1"/>
</dbReference>
<keyword evidence="9" id="KW-0902">Two-component regulatory system</keyword>
<dbReference type="Proteomes" id="UP001178288">
    <property type="component" value="Chromosome"/>
</dbReference>
<keyword evidence="8" id="KW-0067">ATP-binding</keyword>
<reference evidence="11" key="1">
    <citation type="submission" date="2023-05" db="EMBL/GenBank/DDBJ databases">
        <title>Comparative genomics of Bacillaceae isolates and their secondary metabolite potential.</title>
        <authorList>
            <person name="Song L."/>
            <person name="Nielsen L.J."/>
            <person name="Mohite O."/>
            <person name="Xu X."/>
            <person name="Weber T."/>
            <person name="Kovacs A.T."/>
        </authorList>
    </citation>
    <scope>NUCLEOTIDE SEQUENCE</scope>
    <source>
        <strain evidence="11">XLM17</strain>
    </source>
</reference>
<dbReference type="InterPro" id="IPR003594">
    <property type="entry name" value="HATPase_dom"/>
</dbReference>
<dbReference type="Pfam" id="PF00512">
    <property type="entry name" value="HisKA"/>
    <property type="match status" value="1"/>
</dbReference>
<evidence type="ECO:0000256" key="2">
    <source>
        <dbReference type="ARBA" id="ARBA00004651"/>
    </source>
</evidence>
<dbReference type="GO" id="GO:0005886">
    <property type="term" value="C:plasma membrane"/>
    <property type="evidence" value="ECO:0007669"/>
    <property type="project" value="UniProtKB-SubCell"/>
</dbReference>
<dbReference type="PROSITE" id="PS50109">
    <property type="entry name" value="HIS_KIN"/>
    <property type="match status" value="1"/>
</dbReference>
<dbReference type="Gene3D" id="1.10.287.130">
    <property type="match status" value="1"/>
</dbReference>
<dbReference type="AlphaFoldDB" id="A0AA95MMY9"/>
<dbReference type="Gene3D" id="3.30.450.20">
    <property type="entry name" value="PAS domain"/>
    <property type="match status" value="1"/>
</dbReference>
<keyword evidence="12" id="KW-1185">Reference proteome</keyword>
<dbReference type="RefSeq" id="WP_066091226.1">
    <property type="nucleotide sequence ID" value="NZ_CP126114.1"/>
</dbReference>
<dbReference type="InterPro" id="IPR036890">
    <property type="entry name" value="HATPase_C_sf"/>
</dbReference>
<dbReference type="PANTHER" id="PTHR43711">
    <property type="entry name" value="TWO-COMPONENT HISTIDINE KINASE"/>
    <property type="match status" value="1"/>
</dbReference>
<comment type="catalytic activity">
    <reaction evidence="1">
        <text>ATP + protein L-histidine = ADP + protein N-phospho-L-histidine.</text>
        <dbReference type="EC" id="2.7.13.3"/>
    </reaction>
</comment>
<dbReference type="KEGG" id="nnv:QNH39_21395"/>
<dbReference type="FunFam" id="3.30.565.10:FF:000006">
    <property type="entry name" value="Sensor histidine kinase WalK"/>
    <property type="match status" value="1"/>
</dbReference>
<dbReference type="SUPFAM" id="SSF55874">
    <property type="entry name" value="ATPase domain of HSP90 chaperone/DNA topoisomerase II/histidine kinase"/>
    <property type="match status" value="1"/>
</dbReference>
<dbReference type="SMART" id="SM00388">
    <property type="entry name" value="HisKA"/>
    <property type="match status" value="1"/>
</dbReference>
<dbReference type="SUPFAM" id="SSF47384">
    <property type="entry name" value="Homodimeric domain of signal transducing histidine kinase"/>
    <property type="match status" value="1"/>
</dbReference>